<proteinExistence type="predicted"/>
<feature type="active site" evidence="1">
    <location>
        <position position="38"/>
    </location>
</feature>
<evidence type="ECO:0000256" key="2">
    <source>
        <dbReference type="PIRSR" id="PIRSR007531-2"/>
    </source>
</evidence>
<gene>
    <name evidence="3" type="ORF">Loak_0536</name>
</gene>
<dbReference type="InterPro" id="IPR012853">
    <property type="entry name" value="CPT"/>
</dbReference>
<reference evidence="3 4" key="1">
    <citation type="submission" date="2015-11" db="EMBL/GenBank/DDBJ databases">
        <title>Genomic analysis of 38 Legionella species identifies large and diverse effector repertoires.</title>
        <authorList>
            <person name="Burstein D."/>
            <person name="Amaro F."/>
            <person name="Zusman T."/>
            <person name="Lifshitz Z."/>
            <person name="Cohen O."/>
            <person name="Gilbert J.A."/>
            <person name="Pupko T."/>
            <person name="Shuman H.A."/>
            <person name="Segal G."/>
        </authorList>
    </citation>
    <scope>NUCLEOTIDE SEQUENCE [LARGE SCALE GENOMIC DNA]</scope>
    <source>
        <strain evidence="3 4">Oak Ridge-10</strain>
    </source>
</reference>
<evidence type="ECO:0000256" key="1">
    <source>
        <dbReference type="PIRSR" id="PIRSR007531-1"/>
    </source>
</evidence>
<dbReference type="SUPFAM" id="SSF52540">
    <property type="entry name" value="P-loop containing nucleoside triphosphate hydrolases"/>
    <property type="match status" value="1"/>
</dbReference>
<evidence type="ECO:0000313" key="4">
    <source>
        <dbReference type="Proteomes" id="UP000054858"/>
    </source>
</evidence>
<name>A0A0W0XG84_9GAMM</name>
<evidence type="ECO:0000313" key="3">
    <source>
        <dbReference type="EMBL" id="KTD43560.1"/>
    </source>
</evidence>
<dbReference type="PIRSF" id="PIRSF007531">
    <property type="entry name" value="CPT"/>
    <property type="match status" value="1"/>
</dbReference>
<keyword evidence="3" id="KW-0808">Transferase</keyword>
<dbReference type="EC" id="2.7.1.-" evidence="3"/>
<dbReference type="RefSeq" id="WP_025384928.1">
    <property type="nucleotide sequence ID" value="NZ_LCUA01000021.1"/>
</dbReference>
<comment type="caution">
    <text evidence="3">The sequence shown here is derived from an EMBL/GenBank/DDBJ whole genome shotgun (WGS) entry which is preliminary data.</text>
</comment>
<sequence length="216" mass="24271">MQKGHLIILNGGSSAGKTSTCSAFQDLTQKPYIHLGIDRFWSAIPPKQMHVDTATADYYTTKTYYQDDKPFFHVTPGPLLDDTMYASYKAIASYLEIGLNVISDQIFWKPAWLKCALTTFQPFKVYLIALLVSDEEGARRERARSVGEAKDTAGGGRPEGWNRCSALVTHKNMIYDLEIDNTSLSILEAASKIKDFIEATPKPQAFKQLYKQRCSQ</sequence>
<organism evidence="3 4">
    <name type="scientific">Legionella oakridgensis</name>
    <dbReference type="NCBI Taxonomy" id="29423"/>
    <lineage>
        <taxon>Bacteria</taxon>
        <taxon>Pseudomonadati</taxon>
        <taxon>Pseudomonadota</taxon>
        <taxon>Gammaproteobacteria</taxon>
        <taxon>Legionellales</taxon>
        <taxon>Legionellaceae</taxon>
        <taxon>Legionella</taxon>
    </lineage>
</organism>
<feature type="binding site" evidence="2">
    <location>
        <begin position="11"/>
        <end position="18"/>
    </location>
    <ligand>
        <name>ATP</name>
        <dbReference type="ChEBI" id="CHEBI:30616"/>
    </ligand>
</feature>
<dbReference type="GO" id="GO:0005524">
    <property type="term" value="F:ATP binding"/>
    <property type="evidence" value="ECO:0007669"/>
    <property type="project" value="InterPro"/>
</dbReference>
<dbReference type="AlphaFoldDB" id="A0A0W0XG84"/>
<dbReference type="PATRIC" id="fig|29423.5.peg.555"/>
<dbReference type="InterPro" id="IPR027417">
    <property type="entry name" value="P-loop_NTPase"/>
</dbReference>
<dbReference type="Proteomes" id="UP000054858">
    <property type="component" value="Unassembled WGS sequence"/>
</dbReference>
<accession>A0A0W0XG84</accession>
<dbReference type="Pfam" id="PF07931">
    <property type="entry name" value="CPT"/>
    <property type="match status" value="1"/>
</dbReference>
<dbReference type="GO" id="GO:0016740">
    <property type="term" value="F:transferase activity"/>
    <property type="evidence" value="ECO:0007669"/>
    <property type="project" value="UniProtKB-KW"/>
</dbReference>
<dbReference type="Gene3D" id="3.40.50.300">
    <property type="entry name" value="P-loop containing nucleotide triphosphate hydrolases"/>
    <property type="match status" value="1"/>
</dbReference>
<protein>
    <submittedName>
        <fullName evidence="3">Chloramphenicol 3-O phosphotransferase</fullName>
        <ecNumber evidence="3">2.7.1.-</ecNumber>
    </submittedName>
</protein>
<dbReference type="EMBL" id="LNYP01000007">
    <property type="protein sequence ID" value="KTD43560.1"/>
    <property type="molecule type" value="Genomic_DNA"/>
</dbReference>